<evidence type="ECO:0000259" key="9">
    <source>
        <dbReference type="SMART" id="SM00977"/>
    </source>
</evidence>
<dbReference type="InterPro" id="IPR012795">
    <property type="entry name" value="tRNA_Ile_lys_synt_N"/>
</dbReference>
<sequence length="461" mass="53391">MGLTDKFTKIIGENHYWTSEDKVLVAVSGGVDSMVLLHLITHLPSESRPFYSIAYVDHQLRSTSITERQAVKKIAENLGVPFYSYIWPKEDQPQSGTEEAAREIRYQFFYQVMVEQNITKLLTAHHKNDQSETILMRMVRGSAISQLVGIHKNRLFKDREIIRPLLDFKKSELYTYAKANKLEFYEDESNASSQYTRNRYRNKILPLLKEENKEVEDHLTNFAADLQDFLNVVNPIIEKQATECLLFEEHGVKISKQSFIMQSDSIQRLVLKHMLDRLYEKSSLQYKRGHVEILQKWLHSDKANSKIELPGDYVGIKEYNDFSICKEAHIQPKLLSDAKQLEIGKWVLLPNGKKIGLFYSNEIIESKKQIATLFFNLESITLPLKIRHRAAGDRINIKGINGTKKIQRILIDQKIPSSKRKEAIIIEDAEKQVLWLLGLKESSLSTKKIPDKIQYGLILKE</sequence>
<evidence type="ECO:0000256" key="1">
    <source>
        <dbReference type="ARBA" id="ARBA00004496"/>
    </source>
</evidence>
<dbReference type="RefSeq" id="WP_087056868.1">
    <property type="nucleotide sequence ID" value="NZ_FUKW01000005.1"/>
</dbReference>
<evidence type="ECO:0000313" key="11">
    <source>
        <dbReference type="Proteomes" id="UP000195611"/>
    </source>
</evidence>
<comment type="domain">
    <text evidence="8">The N-terminal region contains the highly conserved SGGXDS motif, predicted to be a P-loop motif involved in ATP binding.</text>
</comment>
<dbReference type="Gene3D" id="3.40.50.620">
    <property type="entry name" value="HUPs"/>
    <property type="match status" value="1"/>
</dbReference>
<evidence type="ECO:0000256" key="4">
    <source>
        <dbReference type="ARBA" id="ARBA00022694"/>
    </source>
</evidence>
<keyword evidence="2 8" id="KW-0963">Cytoplasm</keyword>
<dbReference type="HAMAP" id="MF_01161">
    <property type="entry name" value="tRNA_Ile_lys_synt"/>
    <property type="match status" value="1"/>
</dbReference>
<protein>
    <recommendedName>
        <fullName evidence="8">tRNA(Ile)-lysidine synthase</fullName>
        <ecNumber evidence="8">6.3.4.19</ecNumber>
    </recommendedName>
    <alternativeName>
        <fullName evidence="8">tRNA(Ile)-2-lysyl-cytidine synthase</fullName>
    </alternativeName>
    <alternativeName>
        <fullName evidence="8">tRNA(Ile)-lysidine synthetase</fullName>
    </alternativeName>
</protein>
<evidence type="ECO:0000256" key="8">
    <source>
        <dbReference type="HAMAP-Rule" id="MF_01161"/>
    </source>
</evidence>
<dbReference type="InterPro" id="IPR014729">
    <property type="entry name" value="Rossmann-like_a/b/a_fold"/>
</dbReference>
<dbReference type="GO" id="GO:0005524">
    <property type="term" value="F:ATP binding"/>
    <property type="evidence" value="ECO:0007669"/>
    <property type="project" value="UniProtKB-UniRule"/>
</dbReference>
<evidence type="ECO:0000256" key="6">
    <source>
        <dbReference type="ARBA" id="ARBA00022840"/>
    </source>
</evidence>
<dbReference type="Proteomes" id="UP000195611">
    <property type="component" value="Unassembled WGS sequence"/>
</dbReference>
<evidence type="ECO:0000256" key="3">
    <source>
        <dbReference type="ARBA" id="ARBA00022598"/>
    </source>
</evidence>
<dbReference type="NCBIfam" id="TIGR02433">
    <property type="entry name" value="lysidine_TilS_C"/>
    <property type="match status" value="1"/>
</dbReference>
<comment type="function">
    <text evidence="8">Ligates lysine onto the cytidine present at position 34 of the AUA codon-specific tRNA(Ile) that contains the anticodon CAU, in an ATP-dependent manner. Cytidine is converted to lysidine, thus changing the amino acid specificity of the tRNA from methionine to isoleucine.</text>
</comment>
<dbReference type="GO" id="GO:0032267">
    <property type="term" value="F:tRNA(Ile)-lysidine synthase activity"/>
    <property type="evidence" value="ECO:0007669"/>
    <property type="project" value="UniProtKB-EC"/>
</dbReference>
<dbReference type="InterPro" id="IPR012796">
    <property type="entry name" value="Lysidine-tRNA-synth_C"/>
</dbReference>
<dbReference type="SMART" id="SM00977">
    <property type="entry name" value="TilS_C"/>
    <property type="match status" value="1"/>
</dbReference>
<proteinExistence type="inferred from homology"/>
<dbReference type="GO" id="GO:0005737">
    <property type="term" value="C:cytoplasm"/>
    <property type="evidence" value="ECO:0007669"/>
    <property type="project" value="UniProtKB-SubCell"/>
</dbReference>
<feature type="domain" description="Lysidine-tRNA(Ile) synthetase C-terminal" evidence="9">
    <location>
        <begin position="384"/>
        <end position="452"/>
    </location>
</feature>
<dbReference type="AlphaFoldDB" id="A0A1R4IAX0"/>
<dbReference type="Gene3D" id="3.30.465.60">
    <property type="match status" value="1"/>
</dbReference>
<dbReference type="PANTHER" id="PTHR43033:SF1">
    <property type="entry name" value="TRNA(ILE)-LYSIDINE SYNTHASE-RELATED"/>
    <property type="match status" value="1"/>
</dbReference>
<dbReference type="EC" id="6.3.4.19" evidence="8"/>
<name>A0A1R4IAX0_9LACT</name>
<accession>A0A1R4IAX0</accession>
<keyword evidence="5 8" id="KW-0547">Nucleotide-binding</keyword>
<dbReference type="CDD" id="cd01992">
    <property type="entry name" value="TilS_N"/>
    <property type="match status" value="1"/>
</dbReference>
<dbReference type="SUPFAM" id="SSF52402">
    <property type="entry name" value="Adenine nucleotide alpha hydrolases-like"/>
    <property type="match status" value="1"/>
</dbReference>
<comment type="catalytic activity">
    <reaction evidence="7 8">
        <text>cytidine(34) in tRNA(Ile2) + L-lysine + ATP = lysidine(34) in tRNA(Ile2) + AMP + diphosphate + H(+)</text>
        <dbReference type="Rhea" id="RHEA:43744"/>
        <dbReference type="Rhea" id="RHEA-COMP:10625"/>
        <dbReference type="Rhea" id="RHEA-COMP:10670"/>
        <dbReference type="ChEBI" id="CHEBI:15378"/>
        <dbReference type="ChEBI" id="CHEBI:30616"/>
        <dbReference type="ChEBI" id="CHEBI:32551"/>
        <dbReference type="ChEBI" id="CHEBI:33019"/>
        <dbReference type="ChEBI" id="CHEBI:82748"/>
        <dbReference type="ChEBI" id="CHEBI:83665"/>
        <dbReference type="ChEBI" id="CHEBI:456215"/>
        <dbReference type="EC" id="6.3.4.19"/>
    </reaction>
</comment>
<gene>
    <name evidence="8" type="primary">tilS</name>
    <name evidence="10" type="ORF">FM115_00230</name>
</gene>
<keyword evidence="4 8" id="KW-0819">tRNA processing</keyword>
<dbReference type="InterPro" id="IPR011063">
    <property type="entry name" value="TilS/TtcA_N"/>
</dbReference>
<dbReference type="Pfam" id="PF01171">
    <property type="entry name" value="ATP_bind_3"/>
    <property type="match status" value="1"/>
</dbReference>
<dbReference type="GO" id="GO:0006400">
    <property type="term" value="P:tRNA modification"/>
    <property type="evidence" value="ECO:0007669"/>
    <property type="project" value="UniProtKB-UniRule"/>
</dbReference>
<keyword evidence="3 8" id="KW-0436">Ligase</keyword>
<dbReference type="SUPFAM" id="SSF56037">
    <property type="entry name" value="PheT/TilS domain"/>
    <property type="match status" value="1"/>
</dbReference>
<keyword evidence="6 8" id="KW-0067">ATP-binding</keyword>
<reference evidence="10 11" key="1">
    <citation type="submission" date="2017-02" db="EMBL/GenBank/DDBJ databases">
        <authorList>
            <person name="Peterson S.W."/>
        </authorList>
    </citation>
    <scope>NUCLEOTIDE SEQUENCE [LARGE SCALE GENOMIC DNA]</scope>
    <source>
        <strain evidence="10 11">42ea</strain>
    </source>
</reference>
<dbReference type="Pfam" id="PF11734">
    <property type="entry name" value="TilS_C"/>
    <property type="match status" value="1"/>
</dbReference>
<feature type="binding site" evidence="8">
    <location>
        <begin position="28"/>
        <end position="33"/>
    </location>
    <ligand>
        <name>ATP</name>
        <dbReference type="ChEBI" id="CHEBI:30616"/>
    </ligand>
</feature>
<dbReference type="PANTHER" id="PTHR43033">
    <property type="entry name" value="TRNA(ILE)-LYSIDINE SYNTHASE-RELATED"/>
    <property type="match status" value="1"/>
</dbReference>
<evidence type="ECO:0000256" key="2">
    <source>
        <dbReference type="ARBA" id="ARBA00022490"/>
    </source>
</evidence>
<dbReference type="InterPro" id="IPR012094">
    <property type="entry name" value="tRNA_Ile_lys_synt"/>
</dbReference>
<dbReference type="EMBL" id="FUKW01000005">
    <property type="protein sequence ID" value="SJN16889.1"/>
    <property type="molecule type" value="Genomic_DNA"/>
</dbReference>
<comment type="similarity">
    <text evidence="8">Belongs to the tRNA(Ile)-lysidine synthase family.</text>
</comment>
<comment type="subcellular location">
    <subcellularLocation>
        <location evidence="1 8">Cytoplasm</location>
    </subcellularLocation>
</comment>
<organism evidence="10 11">
    <name type="scientific">Marinilactibacillus psychrotolerans 42ea</name>
    <dbReference type="NCBI Taxonomy" id="1255609"/>
    <lineage>
        <taxon>Bacteria</taxon>
        <taxon>Bacillati</taxon>
        <taxon>Bacillota</taxon>
        <taxon>Bacilli</taxon>
        <taxon>Lactobacillales</taxon>
        <taxon>Carnobacteriaceae</taxon>
        <taxon>Marinilactibacillus</taxon>
    </lineage>
</organism>
<evidence type="ECO:0000313" key="10">
    <source>
        <dbReference type="EMBL" id="SJN16889.1"/>
    </source>
</evidence>
<evidence type="ECO:0000256" key="5">
    <source>
        <dbReference type="ARBA" id="ARBA00022741"/>
    </source>
</evidence>
<evidence type="ECO:0000256" key="7">
    <source>
        <dbReference type="ARBA" id="ARBA00048539"/>
    </source>
</evidence>
<dbReference type="NCBIfam" id="TIGR02432">
    <property type="entry name" value="lysidine_TilS_N"/>
    <property type="match status" value="1"/>
</dbReference>